<dbReference type="Proteomes" id="UP000299102">
    <property type="component" value="Unassembled WGS sequence"/>
</dbReference>
<reference evidence="1 2" key="1">
    <citation type="journal article" date="2019" name="Commun. Biol.">
        <title>The bagworm genome reveals a unique fibroin gene that provides high tensile strength.</title>
        <authorList>
            <person name="Kono N."/>
            <person name="Nakamura H."/>
            <person name="Ohtoshi R."/>
            <person name="Tomita M."/>
            <person name="Numata K."/>
            <person name="Arakawa K."/>
        </authorList>
    </citation>
    <scope>NUCLEOTIDE SEQUENCE [LARGE SCALE GENOMIC DNA]</scope>
</reference>
<dbReference type="AlphaFoldDB" id="A0A4C1SSM2"/>
<name>A0A4C1SSM2_EUMVA</name>
<protein>
    <submittedName>
        <fullName evidence="1">Uncharacterized protein</fullName>
    </submittedName>
</protein>
<proteinExistence type="predicted"/>
<accession>A0A4C1SSM2</accession>
<keyword evidence="2" id="KW-1185">Reference proteome</keyword>
<organism evidence="1 2">
    <name type="scientific">Eumeta variegata</name>
    <name type="common">Bagworm moth</name>
    <name type="synonym">Eumeta japonica</name>
    <dbReference type="NCBI Taxonomy" id="151549"/>
    <lineage>
        <taxon>Eukaryota</taxon>
        <taxon>Metazoa</taxon>
        <taxon>Ecdysozoa</taxon>
        <taxon>Arthropoda</taxon>
        <taxon>Hexapoda</taxon>
        <taxon>Insecta</taxon>
        <taxon>Pterygota</taxon>
        <taxon>Neoptera</taxon>
        <taxon>Endopterygota</taxon>
        <taxon>Lepidoptera</taxon>
        <taxon>Glossata</taxon>
        <taxon>Ditrysia</taxon>
        <taxon>Tineoidea</taxon>
        <taxon>Psychidae</taxon>
        <taxon>Oiketicinae</taxon>
        <taxon>Eumeta</taxon>
    </lineage>
</organism>
<evidence type="ECO:0000313" key="1">
    <source>
        <dbReference type="EMBL" id="GBP04916.1"/>
    </source>
</evidence>
<sequence length="133" mass="15382">METQSLPNICGMIWKDRCGNSDVRKKVQCLEKDGPPTSQSTKTIGQCSYSDRTCFVRRRWYELQTDRLADWCGRRWQYLLSWGRCRYQVLSATLRELLHAADKDAEMQACAGLLLRQGTVLEEAMRIGRETGE</sequence>
<comment type="caution">
    <text evidence="1">The sequence shown here is derived from an EMBL/GenBank/DDBJ whole genome shotgun (WGS) entry which is preliminary data.</text>
</comment>
<dbReference type="EMBL" id="BGZK01000015">
    <property type="protein sequence ID" value="GBP04916.1"/>
    <property type="molecule type" value="Genomic_DNA"/>
</dbReference>
<evidence type="ECO:0000313" key="2">
    <source>
        <dbReference type="Proteomes" id="UP000299102"/>
    </source>
</evidence>
<gene>
    <name evidence="1" type="ORF">EVAR_3800_1</name>
</gene>